<dbReference type="AlphaFoldDB" id="A0A226DMY3"/>
<dbReference type="PROSITE" id="PS50222">
    <property type="entry name" value="EF_HAND_2"/>
    <property type="match status" value="1"/>
</dbReference>
<dbReference type="Proteomes" id="UP000198287">
    <property type="component" value="Unassembled WGS sequence"/>
</dbReference>
<name>A0A226DMY3_FOLCA</name>
<gene>
    <name evidence="2" type="ORF">Fcan01_18748</name>
</gene>
<dbReference type="InterPro" id="IPR002048">
    <property type="entry name" value="EF_hand_dom"/>
</dbReference>
<evidence type="ECO:0000313" key="2">
    <source>
        <dbReference type="EMBL" id="OXA46470.1"/>
    </source>
</evidence>
<dbReference type="GO" id="GO:0005509">
    <property type="term" value="F:calcium ion binding"/>
    <property type="evidence" value="ECO:0007669"/>
    <property type="project" value="InterPro"/>
</dbReference>
<comment type="caution">
    <text evidence="2">The sequence shown here is derived from an EMBL/GenBank/DDBJ whole genome shotgun (WGS) entry which is preliminary data.</text>
</comment>
<dbReference type="OMA" id="RECKAYV"/>
<dbReference type="OrthoDB" id="10430729at2759"/>
<organism evidence="2 3">
    <name type="scientific">Folsomia candida</name>
    <name type="common">Springtail</name>
    <dbReference type="NCBI Taxonomy" id="158441"/>
    <lineage>
        <taxon>Eukaryota</taxon>
        <taxon>Metazoa</taxon>
        <taxon>Ecdysozoa</taxon>
        <taxon>Arthropoda</taxon>
        <taxon>Hexapoda</taxon>
        <taxon>Collembola</taxon>
        <taxon>Entomobryomorpha</taxon>
        <taxon>Isotomoidea</taxon>
        <taxon>Isotomidae</taxon>
        <taxon>Proisotominae</taxon>
        <taxon>Folsomia</taxon>
    </lineage>
</organism>
<protein>
    <recommendedName>
        <fullName evidence="1">EF-hand domain-containing protein</fullName>
    </recommendedName>
</protein>
<evidence type="ECO:0000259" key="1">
    <source>
        <dbReference type="PROSITE" id="PS50222"/>
    </source>
</evidence>
<keyword evidence="3" id="KW-1185">Reference proteome</keyword>
<dbReference type="EMBL" id="LNIX01000015">
    <property type="protein sequence ID" value="OXA46470.1"/>
    <property type="molecule type" value="Genomic_DNA"/>
</dbReference>
<reference evidence="2 3" key="1">
    <citation type="submission" date="2015-12" db="EMBL/GenBank/DDBJ databases">
        <title>The genome of Folsomia candida.</title>
        <authorList>
            <person name="Faddeeva A."/>
            <person name="Derks M.F."/>
            <person name="Anvar Y."/>
            <person name="Smit S."/>
            <person name="Van Straalen N."/>
            <person name="Roelofs D."/>
        </authorList>
    </citation>
    <scope>NUCLEOTIDE SEQUENCE [LARGE SCALE GENOMIC DNA]</scope>
    <source>
        <strain evidence="2 3">VU population</strain>
        <tissue evidence="2">Whole body</tissue>
    </source>
</reference>
<sequence length="138" mass="16155">MEDKLKRESKDFVQKLFKKQDKNNAAAIHKSDMKKILQSVLPEYFLDYDAELEQLLLQHVKVTKYTEHNKKTNQFDVKYQEDTLDFPSVLAVVVHFLKKDEKKSSNAFSGVSVVKYTDFPTTERSMINTTAESKKRLF</sequence>
<feature type="domain" description="EF-hand" evidence="1">
    <location>
        <begin position="8"/>
        <end position="43"/>
    </location>
</feature>
<accession>A0A226DMY3</accession>
<proteinExistence type="predicted"/>
<evidence type="ECO:0000313" key="3">
    <source>
        <dbReference type="Proteomes" id="UP000198287"/>
    </source>
</evidence>